<dbReference type="EMBL" id="JAYMYQ010000002">
    <property type="protein sequence ID" value="KAK7349519.1"/>
    <property type="molecule type" value="Genomic_DNA"/>
</dbReference>
<accession>A0AAN9QVW7</accession>
<organism evidence="1 2">
    <name type="scientific">Canavalia gladiata</name>
    <name type="common">Sword bean</name>
    <name type="synonym">Dolichos gladiatus</name>
    <dbReference type="NCBI Taxonomy" id="3824"/>
    <lineage>
        <taxon>Eukaryota</taxon>
        <taxon>Viridiplantae</taxon>
        <taxon>Streptophyta</taxon>
        <taxon>Embryophyta</taxon>
        <taxon>Tracheophyta</taxon>
        <taxon>Spermatophyta</taxon>
        <taxon>Magnoliopsida</taxon>
        <taxon>eudicotyledons</taxon>
        <taxon>Gunneridae</taxon>
        <taxon>Pentapetalae</taxon>
        <taxon>rosids</taxon>
        <taxon>fabids</taxon>
        <taxon>Fabales</taxon>
        <taxon>Fabaceae</taxon>
        <taxon>Papilionoideae</taxon>
        <taxon>50 kb inversion clade</taxon>
        <taxon>NPAAA clade</taxon>
        <taxon>indigoferoid/millettioid clade</taxon>
        <taxon>Phaseoleae</taxon>
        <taxon>Canavalia</taxon>
    </lineage>
</organism>
<comment type="caution">
    <text evidence="1">The sequence shown here is derived from an EMBL/GenBank/DDBJ whole genome shotgun (WGS) entry which is preliminary data.</text>
</comment>
<protein>
    <submittedName>
        <fullName evidence="1">Uncharacterized protein</fullName>
    </submittedName>
</protein>
<dbReference type="AlphaFoldDB" id="A0AAN9QVW7"/>
<reference evidence="1 2" key="1">
    <citation type="submission" date="2024-01" db="EMBL/GenBank/DDBJ databases">
        <title>The genomes of 5 underutilized Papilionoideae crops provide insights into root nodulation and disease resistanc.</title>
        <authorList>
            <person name="Jiang F."/>
        </authorList>
    </citation>
    <scope>NUCLEOTIDE SEQUENCE [LARGE SCALE GENOMIC DNA]</scope>
    <source>
        <strain evidence="1">LVBAO_FW01</strain>
        <tissue evidence="1">Leaves</tissue>
    </source>
</reference>
<proteinExistence type="predicted"/>
<gene>
    <name evidence="1" type="ORF">VNO77_06953</name>
</gene>
<dbReference type="Proteomes" id="UP001367508">
    <property type="component" value="Unassembled WGS sequence"/>
</dbReference>
<sequence>MSRQIPRPTGKPATFTSRKCEANVPSDTTAHGQASNLHLPQVRAVAANPFTERFTFSNNFYSVRPNQCNSTDALPLKLASDSLKSDLVTSGPHVLALGSTNTKFSTPPSIPFPVGLPLEILQRAFFFDGEIHAEQSHDQQSFSSFPSMELFREPFCS</sequence>
<evidence type="ECO:0000313" key="1">
    <source>
        <dbReference type="EMBL" id="KAK7349519.1"/>
    </source>
</evidence>
<evidence type="ECO:0000313" key="2">
    <source>
        <dbReference type="Proteomes" id="UP001367508"/>
    </source>
</evidence>
<name>A0AAN9QVW7_CANGL</name>
<keyword evidence="2" id="KW-1185">Reference proteome</keyword>